<keyword evidence="1" id="KW-0732">Signal</keyword>
<name>A0A916T1S2_9SPHN</name>
<dbReference type="Pfam" id="PF13650">
    <property type="entry name" value="Asp_protease_2"/>
    <property type="match status" value="2"/>
</dbReference>
<dbReference type="AlphaFoldDB" id="A0A916T1S2"/>
<reference evidence="2" key="2">
    <citation type="submission" date="2020-09" db="EMBL/GenBank/DDBJ databases">
        <authorList>
            <person name="Sun Q."/>
            <person name="Zhou Y."/>
        </authorList>
    </citation>
    <scope>NUCLEOTIDE SEQUENCE</scope>
    <source>
        <strain evidence="2">CGMCC 1.15330</strain>
    </source>
</reference>
<dbReference type="Proteomes" id="UP000623067">
    <property type="component" value="Unassembled WGS sequence"/>
</dbReference>
<accession>A0A916T1S2</accession>
<dbReference type="CDD" id="cd05483">
    <property type="entry name" value="retropepsin_like_bacteria"/>
    <property type="match status" value="1"/>
</dbReference>
<dbReference type="InterPro" id="IPR021109">
    <property type="entry name" value="Peptidase_aspartic_dom_sf"/>
</dbReference>
<sequence>MSAERHRRRWSVLPAVALLSATATGSAAPLTIAASGHPVAPVSVDEGRPAAFIIDTGAEGSAVYRWFAESRHLPEAGEERLDGQTGAATLPMRQVQTMAIDRARSRPLQLVELADQPDRRDIAGVLGLDVMRGSLVEFDFAHRRVLFHEHAMAGRLRRSLGKPIHATKVTGGLLAIPVVLNGTAGMAVIDTGARESRANEAFAARASLAPLDVPLRAIRGANDKAAQLRTAQVRTMRLSNQNLGATTIKVADLSIFETFGWADSPAMLLGFDHLRRFRLVVDADRGEIWLARPRCGRSERAPGREGVQILKC</sequence>
<keyword evidence="3" id="KW-1185">Reference proteome</keyword>
<feature type="signal peptide" evidence="1">
    <location>
        <begin position="1"/>
        <end position="27"/>
    </location>
</feature>
<evidence type="ECO:0008006" key="4">
    <source>
        <dbReference type="Google" id="ProtNLM"/>
    </source>
</evidence>
<evidence type="ECO:0000256" key="1">
    <source>
        <dbReference type="SAM" id="SignalP"/>
    </source>
</evidence>
<gene>
    <name evidence="2" type="ORF">GCM10011380_12140</name>
</gene>
<dbReference type="InterPro" id="IPR034122">
    <property type="entry name" value="Retropepsin-like_bacterial"/>
</dbReference>
<evidence type="ECO:0000313" key="3">
    <source>
        <dbReference type="Proteomes" id="UP000623067"/>
    </source>
</evidence>
<comment type="caution">
    <text evidence="2">The sequence shown here is derived from an EMBL/GenBank/DDBJ whole genome shotgun (WGS) entry which is preliminary data.</text>
</comment>
<reference evidence="2" key="1">
    <citation type="journal article" date="2014" name="Int. J. Syst. Evol. Microbiol.">
        <title>Complete genome sequence of Corynebacterium casei LMG S-19264T (=DSM 44701T), isolated from a smear-ripened cheese.</title>
        <authorList>
            <consortium name="US DOE Joint Genome Institute (JGI-PGF)"/>
            <person name="Walter F."/>
            <person name="Albersmeier A."/>
            <person name="Kalinowski J."/>
            <person name="Ruckert C."/>
        </authorList>
    </citation>
    <scope>NUCLEOTIDE SEQUENCE</scope>
    <source>
        <strain evidence="2">CGMCC 1.15330</strain>
    </source>
</reference>
<evidence type="ECO:0000313" key="2">
    <source>
        <dbReference type="EMBL" id="GGB24019.1"/>
    </source>
</evidence>
<dbReference type="EMBL" id="BMIH01000001">
    <property type="protein sequence ID" value="GGB24019.1"/>
    <property type="molecule type" value="Genomic_DNA"/>
</dbReference>
<feature type="chain" id="PRO_5037869598" description="Peptidase A2 domain-containing protein" evidence="1">
    <location>
        <begin position="28"/>
        <end position="312"/>
    </location>
</feature>
<dbReference type="Gene3D" id="2.40.70.10">
    <property type="entry name" value="Acid Proteases"/>
    <property type="match status" value="2"/>
</dbReference>
<organism evidence="2 3">
    <name type="scientific">Sphingomonas metalli</name>
    <dbReference type="NCBI Taxonomy" id="1779358"/>
    <lineage>
        <taxon>Bacteria</taxon>
        <taxon>Pseudomonadati</taxon>
        <taxon>Pseudomonadota</taxon>
        <taxon>Alphaproteobacteria</taxon>
        <taxon>Sphingomonadales</taxon>
        <taxon>Sphingomonadaceae</taxon>
        <taxon>Sphingomonas</taxon>
    </lineage>
</organism>
<proteinExistence type="predicted"/>
<protein>
    <recommendedName>
        <fullName evidence="4">Peptidase A2 domain-containing protein</fullName>
    </recommendedName>
</protein>
<dbReference type="SUPFAM" id="SSF50630">
    <property type="entry name" value="Acid proteases"/>
    <property type="match status" value="2"/>
</dbReference>